<reference evidence="3" key="1">
    <citation type="submission" date="2022-07" db="EMBL/GenBank/DDBJ databases">
        <title>Genome analysis of Parmales, a sister group of diatoms, reveals the evolutionary specialization of diatoms from phago-mixotrophs to photoautotrophs.</title>
        <authorList>
            <person name="Ban H."/>
            <person name="Sato S."/>
            <person name="Yoshikawa S."/>
            <person name="Kazumasa Y."/>
            <person name="Nakamura Y."/>
            <person name="Ichinomiya M."/>
            <person name="Saitoh K."/>
            <person name="Sato N."/>
            <person name="Blanc-Mathieu R."/>
            <person name="Endo H."/>
            <person name="Kuwata A."/>
            <person name="Ogata H."/>
        </authorList>
    </citation>
    <scope>NUCLEOTIDE SEQUENCE</scope>
</reference>
<dbReference type="OrthoDB" id="197535at2759"/>
<evidence type="ECO:0008006" key="5">
    <source>
        <dbReference type="Google" id="ProtNLM"/>
    </source>
</evidence>
<dbReference type="InterPro" id="IPR051721">
    <property type="entry name" value="Biopterin_syn/organic_redct"/>
</dbReference>
<keyword evidence="2" id="KW-0560">Oxidoreductase</keyword>
<dbReference type="SUPFAM" id="SSF51735">
    <property type="entry name" value="NAD(P)-binding Rossmann-fold domains"/>
    <property type="match status" value="1"/>
</dbReference>
<keyword evidence="4" id="KW-1185">Reference proteome</keyword>
<gene>
    <name evidence="3" type="ORF">TrRE_jg13375</name>
</gene>
<evidence type="ECO:0000313" key="3">
    <source>
        <dbReference type="EMBL" id="GMH46448.1"/>
    </source>
</evidence>
<dbReference type="Proteomes" id="UP001165082">
    <property type="component" value="Unassembled WGS sequence"/>
</dbReference>
<protein>
    <recommendedName>
        <fullName evidence="5">Sepiapterin reductase</fullName>
    </recommendedName>
</protein>
<proteinExistence type="predicted"/>
<dbReference type="InterPro" id="IPR036291">
    <property type="entry name" value="NAD(P)-bd_dom_sf"/>
</dbReference>
<dbReference type="Gene3D" id="3.40.50.720">
    <property type="entry name" value="NAD(P)-binding Rossmann-like Domain"/>
    <property type="match status" value="1"/>
</dbReference>
<keyword evidence="1" id="KW-0521">NADP</keyword>
<comment type="caution">
    <text evidence="3">The sequence shown here is derived from an EMBL/GenBank/DDBJ whole genome shotgun (WGS) entry which is preliminary data.</text>
</comment>
<accession>A0A9W6Z8D6</accession>
<name>A0A9W6Z8D6_9STRA</name>
<evidence type="ECO:0000313" key="4">
    <source>
        <dbReference type="Proteomes" id="UP001165082"/>
    </source>
</evidence>
<dbReference type="GO" id="GO:0006729">
    <property type="term" value="P:tetrahydrobiopterin biosynthetic process"/>
    <property type="evidence" value="ECO:0007669"/>
    <property type="project" value="TreeGrafter"/>
</dbReference>
<evidence type="ECO:0000256" key="2">
    <source>
        <dbReference type="ARBA" id="ARBA00023002"/>
    </source>
</evidence>
<dbReference type="PANTHER" id="PTHR44085:SF2">
    <property type="entry name" value="SEPIAPTERIN REDUCTASE"/>
    <property type="match status" value="1"/>
</dbReference>
<dbReference type="PANTHER" id="PTHR44085">
    <property type="entry name" value="SEPIAPTERIN REDUCTASE"/>
    <property type="match status" value="1"/>
</dbReference>
<evidence type="ECO:0000256" key="1">
    <source>
        <dbReference type="ARBA" id="ARBA00022857"/>
    </source>
</evidence>
<dbReference type="EMBL" id="BRXZ01000511">
    <property type="protein sequence ID" value="GMH46448.1"/>
    <property type="molecule type" value="Genomic_DNA"/>
</dbReference>
<organism evidence="3 4">
    <name type="scientific">Triparma retinervis</name>
    <dbReference type="NCBI Taxonomy" id="2557542"/>
    <lineage>
        <taxon>Eukaryota</taxon>
        <taxon>Sar</taxon>
        <taxon>Stramenopiles</taxon>
        <taxon>Ochrophyta</taxon>
        <taxon>Bolidophyceae</taxon>
        <taxon>Parmales</taxon>
        <taxon>Triparmaceae</taxon>
        <taxon>Triparma</taxon>
    </lineage>
</organism>
<dbReference type="GO" id="GO:0004757">
    <property type="term" value="F:sepiapterin reductase (NADP+) activity"/>
    <property type="evidence" value="ECO:0007669"/>
    <property type="project" value="TreeGrafter"/>
</dbReference>
<sequence length="102" mass="11484">MVSKTWGVYCTCKSARDMYHRTLAMENGGLKVVSYAPGAMDTDMQGVIRGSEGCDEELREYFKKSKEEGTLVDPLESASKLTTIIFDKEFKSGAHIDYWDEV</sequence>
<dbReference type="AlphaFoldDB" id="A0A9W6Z8D6"/>